<dbReference type="Pfam" id="PF05623">
    <property type="entry name" value="DUF789"/>
    <property type="match status" value="1"/>
</dbReference>
<feature type="region of interest" description="Disordered" evidence="1">
    <location>
        <begin position="1"/>
        <end position="62"/>
    </location>
</feature>
<dbReference type="PANTHER" id="PTHR32010">
    <property type="entry name" value="PHOTOSYSTEM II STABILITY/ASSEMBLY FACTOR HCF136, CHLOROPLASTIC"/>
    <property type="match status" value="1"/>
</dbReference>
<organism evidence="2 3">
    <name type="scientific">Hevea brasiliensis</name>
    <name type="common">Para rubber tree</name>
    <name type="synonym">Siphonia brasiliensis</name>
    <dbReference type="NCBI Taxonomy" id="3981"/>
    <lineage>
        <taxon>Eukaryota</taxon>
        <taxon>Viridiplantae</taxon>
        <taxon>Streptophyta</taxon>
        <taxon>Embryophyta</taxon>
        <taxon>Tracheophyta</taxon>
        <taxon>Spermatophyta</taxon>
        <taxon>Magnoliopsida</taxon>
        <taxon>eudicotyledons</taxon>
        <taxon>Gunneridae</taxon>
        <taxon>Pentapetalae</taxon>
        <taxon>rosids</taxon>
        <taxon>fabids</taxon>
        <taxon>Malpighiales</taxon>
        <taxon>Euphorbiaceae</taxon>
        <taxon>Crotonoideae</taxon>
        <taxon>Micrandreae</taxon>
        <taxon>Hevea</taxon>
    </lineage>
</organism>
<evidence type="ECO:0000313" key="3">
    <source>
        <dbReference type="Proteomes" id="UP001174677"/>
    </source>
</evidence>
<feature type="compositionally biased region" description="Basic residues" evidence="1">
    <location>
        <begin position="414"/>
        <end position="429"/>
    </location>
</feature>
<keyword evidence="3" id="KW-1185">Reference proteome</keyword>
<feature type="region of interest" description="Disordered" evidence="1">
    <location>
        <begin position="404"/>
        <end position="452"/>
    </location>
</feature>
<evidence type="ECO:0000313" key="2">
    <source>
        <dbReference type="EMBL" id="KAJ9145690.1"/>
    </source>
</evidence>
<dbReference type="InterPro" id="IPR008507">
    <property type="entry name" value="DUF789"/>
</dbReference>
<protein>
    <submittedName>
        <fullName evidence="2">Uncharacterized protein</fullName>
    </submittedName>
</protein>
<comment type="caution">
    <text evidence="2">The sequence shown here is derived from an EMBL/GenBank/DDBJ whole genome shotgun (WGS) entry which is preliminary data.</text>
</comment>
<dbReference type="PANTHER" id="PTHR32010:SF18">
    <property type="entry name" value="DUF789 FAMILY PROTEIN"/>
    <property type="match status" value="1"/>
</dbReference>
<accession>A0ABQ9KMR6</accession>
<evidence type="ECO:0000256" key="1">
    <source>
        <dbReference type="SAM" id="MobiDB-lite"/>
    </source>
</evidence>
<gene>
    <name evidence="2" type="ORF">P3X46_028043</name>
</gene>
<reference evidence="2" key="1">
    <citation type="journal article" date="2023" name="Plant Biotechnol. J.">
        <title>Chromosome-level wild Hevea brasiliensis genome provides new tools for genomic-assisted breeding and valuable loci to elevate rubber yield.</title>
        <authorList>
            <person name="Cheng H."/>
            <person name="Song X."/>
            <person name="Hu Y."/>
            <person name="Wu T."/>
            <person name="Yang Q."/>
            <person name="An Z."/>
            <person name="Feng S."/>
            <person name="Deng Z."/>
            <person name="Wu W."/>
            <person name="Zeng X."/>
            <person name="Tu M."/>
            <person name="Wang X."/>
            <person name="Huang H."/>
        </authorList>
    </citation>
    <scope>NUCLEOTIDE SEQUENCE</scope>
    <source>
        <strain evidence="2">MT/VB/25A 57/8</strain>
    </source>
</reference>
<proteinExistence type="predicted"/>
<feature type="compositionally biased region" description="Polar residues" evidence="1">
    <location>
        <begin position="26"/>
        <end position="50"/>
    </location>
</feature>
<dbReference type="EMBL" id="JARPOI010000016">
    <property type="protein sequence ID" value="KAJ9145690.1"/>
    <property type="molecule type" value="Genomic_DNA"/>
</dbReference>
<name>A0ABQ9KMR6_HEVBR</name>
<feature type="compositionally biased region" description="Polar residues" evidence="1">
    <location>
        <begin position="442"/>
        <end position="452"/>
    </location>
</feature>
<sequence>MGGLHLASPPSVNTFSGDESKVRKGPQSNLPYSIRSHTTRSLPGSSVQHQSQKKGLENKVTRSNEFSDYSSSKSFFTCSDSYDLIPKECNGNNSSFVFIDSSRVQKAKKSFRKKTRRKGKQNKKVSSHCGLTELEVLSDYAYDRSTSETCSYNDRGDGLSSYETLPEVSLSEDSINCSGAPKSIMFNSDEFDMVETTISSMEHQVINSDIGIQEKDYEFSVLDGRMTEAHIQINCDGDMHSKSFSNIPESLVLDSVSVGSYGDDGINANHDVKPFDKGSGRVCFVESLGINSMKCLLDGAVDMYDHTKETKHGIQNISGSNVQFLVPGQKGKHIKTMPRSSTVYKFGDGQTGKESNRSIWLKVERNDVDVCNCEFKNVPMCSQFDVALKGPPLLKRNCNVPAVCTSSGPEDKKQPKRKASKKLKRKNRPGSKQEYNCYNGRSPHSSKASLNSCGKANMHKNEILDIPARVVDKKGVKSISKGHTQNACLQARSYNNRVECVNFESDISPIFPNGIKPPVGTCNSVSDIKNYRTESKDNSMPKSCNFLDQKLSEVHPPIYLPHLLGGKVSQVENEVTLEGSKKNHSSISTLQKWIPIGVKVPGLTTISSSSLDHFDGPAEDWTLRDTVEEKVISNSQDLVSSLTLGVDKGSGNASWFSHEDNTIQNLKNLNAFMVEHKNNLVTSNCLISKPKDQNYSVSEVESKKIAQAVSDACRIQLVAEDVHMAIGGPIAEFERVLHFSSPVICQSPSLLCCQTCFQDQLVDVVLCRHETPNISLGCLWQWYEKHGSYGLEIKAEDYNSRRLGFDHLTFYAYFVPYLSAVQLFKSHASQHMRNSDKVPSPGLVQTCEISESSDNCNIGQLPIFSLLVPQRRTRDASESVDMTWPSDIELLFEYFESDQPQRRLPLYEKIQELVRSDESTQHKMYGDPTNLVSVNLYDLHPRSWYSVAWYPIYRIPDSNFRATFLTYHSLGHFVRRGTKFDSHSMDACVVSPVVGLQSYNAQNECWFQLRHIAASQTTGFPSRILKEQLKTLEEAASLMSKAVVNKGSEMSVNRHPDYEFFLSRRS</sequence>
<dbReference type="Proteomes" id="UP001174677">
    <property type="component" value="Chromosome 16"/>
</dbReference>
<dbReference type="EMBL" id="JARPOI010000016">
    <property type="protein sequence ID" value="KAJ9145689.1"/>
    <property type="molecule type" value="Genomic_DNA"/>
</dbReference>